<dbReference type="SUPFAM" id="SSF75304">
    <property type="entry name" value="Amidase signature (AS) enzymes"/>
    <property type="match status" value="1"/>
</dbReference>
<dbReference type="InterPro" id="IPR023631">
    <property type="entry name" value="Amidase_dom"/>
</dbReference>
<dbReference type="InterPro" id="IPR000120">
    <property type="entry name" value="Amidase"/>
</dbReference>
<reference evidence="5" key="1">
    <citation type="submission" date="2012-02" db="EMBL/GenBank/DDBJ databases">
        <title>Whole genome shotgun sequence of Gordonia otitidis NBRC 100426.</title>
        <authorList>
            <person name="Yoshida I."/>
            <person name="Hosoyama A."/>
            <person name="Tsuchikane K."/>
            <person name="Katsumata H."/>
            <person name="Yamazaki S."/>
            <person name="Fujita N."/>
        </authorList>
    </citation>
    <scope>NUCLEOTIDE SEQUENCE [LARGE SCALE GENOMIC DNA]</scope>
    <source>
        <strain evidence="5">NBRC 100426</strain>
    </source>
</reference>
<comment type="caution">
    <text evidence="5">The sequence shown here is derived from an EMBL/GenBank/DDBJ whole genome shotgun (WGS) entry which is preliminary data.</text>
</comment>
<gene>
    <name evidence="5" type="ORF">GOOTI_087_00260</name>
</gene>
<dbReference type="RefSeq" id="WP_007238144.1">
    <property type="nucleotide sequence ID" value="NZ_BAFB01000087.1"/>
</dbReference>
<name>H5TK94_GORO1</name>
<dbReference type="Gene3D" id="3.90.1300.10">
    <property type="entry name" value="Amidase signature (AS) domain"/>
    <property type="match status" value="1"/>
</dbReference>
<evidence type="ECO:0000256" key="1">
    <source>
        <dbReference type="ARBA" id="ARBA00001311"/>
    </source>
</evidence>
<dbReference type="InterPro" id="IPR036928">
    <property type="entry name" value="AS_sf"/>
</dbReference>
<evidence type="ECO:0000259" key="4">
    <source>
        <dbReference type="Pfam" id="PF01425"/>
    </source>
</evidence>
<proteinExistence type="inferred from homology"/>
<dbReference type="EC" id="3.5.1.4" evidence="3"/>
<sequence length="479" mass="50504">MPDLNFSSVHDQRSWVARGEITSRELVEHCLAQIARLDPTLNAFSAVLHDEARSEADRLDAALRDGTQPGPLHGVPIAVKDENDVRGVPTAYGGASVTTPATADSEVVRRLRTSGAVIIGKTRMPEFGIWPYTETAAHGWTRNPWDPQRSPAGSSGGTAAAVASGMVAAGIGGDGGGSIRLPSSWCGLFGLKPQRGRVSTSPNRDLWRALGTLGPLTRTVADSALIYDVISGTTAVDRFHAEPLSGSFLDAATRPPERLRIRMSTQNPAGDGPLGGPAADSESVAALHLLADRLRDAGHTVTESDPDYPLLSVPFSVQVATGVAEEADRVEHPTLLEQHTRRIARVGRVARRGVQRAERQADRIALTFLHELFADFDVLLTPTTPTTAVEVGQLDRHGFVGVLRAASATSSFTSPWNVLGNPAAAIPIGLDGSGLPQSAQLVGPADSELLLVSLAAEIEGLVEFGKHRPAASTYPSTGA</sequence>
<comment type="similarity">
    <text evidence="2">Belongs to the amidase family.</text>
</comment>
<comment type="catalytic activity">
    <reaction evidence="1">
        <text>a monocarboxylic acid amide + H2O = a monocarboxylate + NH4(+)</text>
        <dbReference type="Rhea" id="RHEA:12020"/>
        <dbReference type="ChEBI" id="CHEBI:15377"/>
        <dbReference type="ChEBI" id="CHEBI:28938"/>
        <dbReference type="ChEBI" id="CHEBI:35757"/>
        <dbReference type="ChEBI" id="CHEBI:83628"/>
        <dbReference type="EC" id="3.5.1.4"/>
    </reaction>
</comment>
<dbReference type="GO" id="GO:0004040">
    <property type="term" value="F:amidase activity"/>
    <property type="evidence" value="ECO:0007669"/>
    <property type="project" value="UniProtKB-EC"/>
</dbReference>
<protein>
    <recommendedName>
        <fullName evidence="3">amidase</fullName>
        <ecNumber evidence="3">3.5.1.4</ecNumber>
    </recommendedName>
</protein>
<dbReference type="STRING" id="1108044.GOOTI_087_00260"/>
<dbReference type="OrthoDB" id="5175573at2"/>
<evidence type="ECO:0000313" key="5">
    <source>
        <dbReference type="EMBL" id="GAB33902.1"/>
    </source>
</evidence>
<dbReference type="PANTHER" id="PTHR11895:SF7">
    <property type="entry name" value="GLUTAMYL-TRNA(GLN) AMIDOTRANSFERASE SUBUNIT A, MITOCHONDRIAL"/>
    <property type="match status" value="1"/>
</dbReference>
<dbReference type="Pfam" id="PF01425">
    <property type="entry name" value="Amidase"/>
    <property type="match status" value="1"/>
</dbReference>
<keyword evidence="6" id="KW-1185">Reference proteome</keyword>
<evidence type="ECO:0000256" key="2">
    <source>
        <dbReference type="ARBA" id="ARBA00009199"/>
    </source>
</evidence>
<evidence type="ECO:0000256" key="3">
    <source>
        <dbReference type="ARBA" id="ARBA00012922"/>
    </source>
</evidence>
<accession>H5TK94</accession>
<dbReference type="AlphaFoldDB" id="H5TK94"/>
<dbReference type="NCBIfam" id="NF009119">
    <property type="entry name" value="PRK12470.1"/>
    <property type="match status" value="1"/>
</dbReference>
<dbReference type="EMBL" id="BAFB01000087">
    <property type="protein sequence ID" value="GAB33902.1"/>
    <property type="molecule type" value="Genomic_DNA"/>
</dbReference>
<feature type="domain" description="Amidase" evidence="4">
    <location>
        <begin position="25"/>
        <end position="450"/>
    </location>
</feature>
<evidence type="ECO:0000313" key="6">
    <source>
        <dbReference type="Proteomes" id="UP000005038"/>
    </source>
</evidence>
<dbReference type="Proteomes" id="UP000005038">
    <property type="component" value="Unassembled WGS sequence"/>
</dbReference>
<organism evidence="5 6">
    <name type="scientific">Gordonia otitidis (strain DSM 44809 / CCUG 52243 / JCM 12355 / NBRC 100426 / IFM 10032)</name>
    <dbReference type="NCBI Taxonomy" id="1108044"/>
    <lineage>
        <taxon>Bacteria</taxon>
        <taxon>Bacillati</taxon>
        <taxon>Actinomycetota</taxon>
        <taxon>Actinomycetes</taxon>
        <taxon>Mycobacteriales</taxon>
        <taxon>Gordoniaceae</taxon>
        <taxon>Gordonia</taxon>
    </lineage>
</organism>
<dbReference type="PANTHER" id="PTHR11895">
    <property type="entry name" value="TRANSAMIDASE"/>
    <property type="match status" value="1"/>
</dbReference>